<feature type="transmembrane region" description="Helical" evidence="1">
    <location>
        <begin position="38"/>
        <end position="56"/>
    </location>
</feature>
<feature type="transmembrane region" description="Helical" evidence="1">
    <location>
        <begin position="158"/>
        <end position="175"/>
    </location>
</feature>
<proteinExistence type="predicted"/>
<feature type="transmembrane region" description="Helical" evidence="1">
    <location>
        <begin position="99"/>
        <end position="119"/>
    </location>
</feature>
<feature type="transmembrane region" description="Helical" evidence="1">
    <location>
        <begin position="187"/>
        <end position="206"/>
    </location>
</feature>
<sequence length="295" mass="32544">MNTHRLGILLTLVGGILWGFSGVCGQYLFSLGINSDFLVPYRLMLAGIVIVIFYAFKEPSTVFAPIKDIKLLGEFLVYALLGLMMTQYAYFYSIELSNAAVATVIQYTAPVLILAVICLKEKRAPRPLEILALLCAMLGVFFLSTHAQISSLVISPKALFWCLVSAVCVCVYNLAPARLNAKYSVTLTLGWGMVMGGIVLACYMRVWDFAGLNGINQWLAFIAVITLGTIFAFSFYMIGVKLIGAAKASLLACIEPLSAAFFGYFWLGTKFVFWDFLGFVLIISCIFLLSKREKL</sequence>
<feature type="domain" description="EamA" evidence="2">
    <location>
        <begin position="157"/>
        <end position="290"/>
    </location>
</feature>
<feature type="transmembrane region" description="Helical" evidence="1">
    <location>
        <begin position="250"/>
        <end position="267"/>
    </location>
</feature>
<organism evidence="3 4">
    <name type="scientific">Campylobacter concisus</name>
    <dbReference type="NCBI Taxonomy" id="199"/>
    <lineage>
        <taxon>Bacteria</taxon>
        <taxon>Pseudomonadati</taxon>
        <taxon>Campylobacterota</taxon>
        <taxon>Epsilonproteobacteria</taxon>
        <taxon>Campylobacterales</taxon>
        <taxon>Campylobacteraceae</taxon>
        <taxon>Campylobacter</taxon>
    </lineage>
</organism>
<accession>A0A0M4SIH7</accession>
<dbReference type="RefSeq" id="WP_054197182.1">
    <property type="nucleotide sequence ID" value="NZ_CP012541.1"/>
</dbReference>
<keyword evidence="1" id="KW-0472">Membrane</keyword>
<feature type="transmembrane region" description="Helical" evidence="1">
    <location>
        <begin position="76"/>
        <end position="93"/>
    </location>
</feature>
<dbReference type="PATRIC" id="fig|199.248.peg.1669"/>
<dbReference type="Pfam" id="PF00892">
    <property type="entry name" value="EamA"/>
    <property type="match status" value="2"/>
</dbReference>
<dbReference type="EMBL" id="CP012541">
    <property type="protein sequence ID" value="ALF48265.1"/>
    <property type="molecule type" value="Genomic_DNA"/>
</dbReference>
<dbReference type="PANTHER" id="PTHR22911">
    <property type="entry name" value="ACYL-MALONYL CONDENSING ENZYME-RELATED"/>
    <property type="match status" value="1"/>
</dbReference>
<dbReference type="SUPFAM" id="SSF103481">
    <property type="entry name" value="Multidrug resistance efflux transporter EmrE"/>
    <property type="match status" value="2"/>
</dbReference>
<feature type="domain" description="EamA" evidence="2">
    <location>
        <begin position="6"/>
        <end position="144"/>
    </location>
</feature>
<name>A0A0M4SIH7_9BACT</name>
<dbReference type="AlphaFoldDB" id="A0A0M4SIH7"/>
<dbReference type="GeneID" id="28663296"/>
<dbReference type="PANTHER" id="PTHR22911:SF79">
    <property type="entry name" value="MOBA-LIKE NTP TRANSFERASE DOMAIN-CONTAINING PROTEIN"/>
    <property type="match status" value="1"/>
</dbReference>
<gene>
    <name evidence="3" type="ORF">CCON33237_1617</name>
</gene>
<dbReference type="GO" id="GO:0016020">
    <property type="term" value="C:membrane"/>
    <property type="evidence" value="ECO:0007669"/>
    <property type="project" value="InterPro"/>
</dbReference>
<evidence type="ECO:0000313" key="4">
    <source>
        <dbReference type="Proteomes" id="UP000066049"/>
    </source>
</evidence>
<dbReference type="InterPro" id="IPR037185">
    <property type="entry name" value="EmrE-like"/>
</dbReference>
<reference evidence="4" key="1">
    <citation type="submission" date="2015-08" db="EMBL/GenBank/DDBJ databases">
        <title>Comparative genomics of the Campylobacter concisus group.</title>
        <authorList>
            <person name="Miller W.G."/>
            <person name="Yee E."/>
            <person name="Chapman M.H."/>
            <person name="Huynh S."/>
            <person name="Bono J.L."/>
            <person name="On S.L.W."/>
            <person name="St Leger J."/>
            <person name="Foster G."/>
            <person name="Parker C.T."/>
        </authorList>
    </citation>
    <scope>NUCLEOTIDE SEQUENCE [LARGE SCALE GENOMIC DNA]</scope>
    <source>
        <strain evidence="4">ATCC 33237</strain>
    </source>
</reference>
<dbReference type="InterPro" id="IPR000620">
    <property type="entry name" value="EamA_dom"/>
</dbReference>
<evidence type="ECO:0000259" key="2">
    <source>
        <dbReference type="Pfam" id="PF00892"/>
    </source>
</evidence>
<evidence type="ECO:0000313" key="3">
    <source>
        <dbReference type="EMBL" id="ALF48265.1"/>
    </source>
</evidence>
<dbReference type="Proteomes" id="UP000066049">
    <property type="component" value="Chromosome"/>
</dbReference>
<feature type="transmembrane region" description="Helical" evidence="1">
    <location>
        <begin position="273"/>
        <end position="290"/>
    </location>
</feature>
<feature type="transmembrane region" description="Helical" evidence="1">
    <location>
        <begin position="218"/>
        <end position="238"/>
    </location>
</feature>
<protein>
    <submittedName>
        <fullName evidence="3">Putative membrane protein, putative permease (EamA domain), type 3</fullName>
    </submittedName>
</protein>
<keyword evidence="1" id="KW-1133">Transmembrane helix</keyword>
<evidence type="ECO:0000256" key="1">
    <source>
        <dbReference type="SAM" id="Phobius"/>
    </source>
</evidence>
<feature type="transmembrane region" description="Helical" evidence="1">
    <location>
        <begin position="131"/>
        <end position="152"/>
    </location>
</feature>
<keyword evidence="1" id="KW-0812">Transmembrane</keyword>
<dbReference type="KEGG" id="ccoc:CCON33237_1617"/>